<comment type="caution">
    <text evidence="3">The sequence shown here is derived from an EMBL/GenBank/DDBJ whole genome shotgun (WGS) entry which is preliminary data.</text>
</comment>
<dbReference type="Proteomes" id="UP001500957">
    <property type="component" value="Unassembled WGS sequence"/>
</dbReference>
<accession>A0ABP3SED9</accession>
<dbReference type="InterPro" id="IPR036291">
    <property type="entry name" value="NAD(P)-bd_dom_sf"/>
</dbReference>
<evidence type="ECO:0000313" key="4">
    <source>
        <dbReference type="Proteomes" id="UP001500957"/>
    </source>
</evidence>
<dbReference type="PANTHER" id="PTHR42760:SF133">
    <property type="entry name" value="3-OXOACYL-[ACYL-CARRIER-PROTEIN] REDUCTASE"/>
    <property type="match status" value="1"/>
</dbReference>
<dbReference type="InterPro" id="IPR020904">
    <property type="entry name" value="Sc_DH/Rdtase_CS"/>
</dbReference>
<evidence type="ECO:0000256" key="2">
    <source>
        <dbReference type="ARBA" id="ARBA00023002"/>
    </source>
</evidence>
<sequence>MSGPLAGEIALVTGASGGLGRRFAVALAEQGATVVATARRKDRLDEVAAEIANGGGRCVPWALDLENDDLGEALARISDEVGLITILVNNAAAVDGRRAHKMPVELTDTVLDTNLRAPWLLATGVAARLIEAGRGGRIVNISSIAATNYGPDSAPAALYSVTKAALNRMTEVLGVEWARFGINVNGIEPGFVHTEMVDGMMERTGLTVDQVAARQPRKRMMTPADLDGTLLYLVGPASATVTGTVVVVDDGGFGR</sequence>
<keyword evidence="4" id="KW-1185">Reference proteome</keyword>
<evidence type="ECO:0000256" key="1">
    <source>
        <dbReference type="ARBA" id="ARBA00006484"/>
    </source>
</evidence>
<organism evidence="3 4">
    <name type="scientific">Sporichthya brevicatena</name>
    <dbReference type="NCBI Taxonomy" id="171442"/>
    <lineage>
        <taxon>Bacteria</taxon>
        <taxon>Bacillati</taxon>
        <taxon>Actinomycetota</taxon>
        <taxon>Actinomycetes</taxon>
        <taxon>Sporichthyales</taxon>
        <taxon>Sporichthyaceae</taxon>
        <taxon>Sporichthya</taxon>
    </lineage>
</organism>
<dbReference type="PRINTS" id="PR00081">
    <property type="entry name" value="GDHRDH"/>
</dbReference>
<dbReference type="PANTHER" id="PTHR42760">
    <property type="entry name" value="SHORT-CHAIN DEHYDROGENASES/REDUCTASES FAMILY MEMBER"/>
    <property type="match status" value="1"/>
</dbReference>
<keyword evidence="2" id="KW-0560">Oxidoreductase</keyword>
<dbReference type="SUPFAM" id="SSF51735">
    <property type="entry name" value="NAD(P)-binding Rossmann-fold domains"/>
    <property type="match status" value="1"/>
</dbReference>
<proteinExistence type="inferred from homology"/>
<gene>
    <name evidence="3" type="ORF">GCM10009547_37620</name>
</gene>
<dbReference type="InterPro" id="IPR002347">
    <property type="entry name" value="SDR_fam"/>
</dbReference>
<dbReference type="CDD" id="cd05233">
    <property type="entry name" value="SDR_c"/>
    <property type="match status" value="1"/>
</dbReference>
<comment type="similarity">
    <text evidence="1">Belongs to the short-chain dehydrogenases/reductases (SDR) family.</text>
</comment>
<dbReference type="RefSeq" id="WP_344607593.1">
    <property type="nucleotide sequence ID" value="NZ_BAAAHE010000038.1"/>
</dbReference>
<dbReference type="Pfam" id="PF13561">
    <property type="entry name" value="adh_short_C2"/>
    <property type="match status" value="1"/>
</dbReference>
<evidence type="ECO:0000313" key="3">
    <source>
        <dbReference type="EMBL" id="GAA0630359.1"/>
    </source>
</evidence>
<reference evidence="4" key="1">
    <citation type="journal article" date="2019" name="Int. J. Syst. Evol. Microbiol.">
        <title>The Global Catalogue of Microorganisms (GCM) 10K type strain sequencing project: providing services to taxonomists for standard genome sequencing and annotation.</title>
        <authorList>
            <consortium name="The Broad Institute Genomics Platform"/>
            <consortium name="The Broad Institute Genome Sequencing Center for Infectious Disease"/>
            <person name="Wu L."/>
            <person name="Ma J."/>
        </authorList>
    </citation>
    <scope>NUCLEOTIDE SEQUENCE [LARGE SCALE GENOMIC DNA]</scope>
    <source>
        <strain evidence="4">JCM 10671</strain>
    </source>
</reference>
<dbReference type="EMBL" id="BAAAHE010000038">
    <property type="protein sequence ID" value="GAA0630359.1"/>
    <property type="molecule type" value="Genomic_DNA"/>
</dbReference>
<dbReference type="PROSITE" id="PS00061">
    <property type="entry name" value="ADH_SHORT"/>
    <property type="match status" value="1"/>
</dbReference>
<protein>
    <submittedName>
        <fullName evidence="3">SDR family oxidoreductase</fullName>
    </submittedName>
</protein>
<name>A0ABP3SED9_9ACTN</name>
<dbReference type="PRINTS" id="PR00080">
    <property type="entry name" value="SDRFAMILY"/>
</dbReference>
<dbReference type="Gene3D" id="3.40.50.720">
    <property type="entry name" value="NAD(P)-binding Rossmann-like Domain"/>
    <property type="match status" value="1"/>
</dbReference>